<feature type="compositionally biased region" description="Polar residues" evidence="1">
    <location>
        <begin position="666"/>
        <end position="685"/>
    </location>
</feature>
<feature type="region of interest" description="Disordered" evidence="1">
    <location>
        <begin position="665"/>
        <end position="709"/>
    </location>
</feature>
<organism evidence="2 3">
    <name type="scientific">Tanacetum coccineum</name>
    <dbReference type="NCBI Taxonomy" id="301880"/>
    <lineage>
        <taxon>Eukaryota</taxon>
        <taxon>Viridiplantae</taxon>
        <taxon>Streptophyta</taxon>
        <taxon>Embryophyta</taxon>
        <taxon>Tracheophyta</taxon>
        <taxon>Spermatophyta</taxon>
        <taxon>Magnoliopsida</taxon>
        <taxon>eudicotyledons</taxon>
        <taxon>Gunneridae</taxon>
        <taxon>Pentapetalae</taxon>
        <taxon>asterids</taxon>
        <taxon>campanulids</taxon>
        <taxon>Asterales</taxon>
        <taxon>Asteraceae</taxon>
        <taxon>Asteroideae</taxon>
        <taxon>Anthemideae</taxon>
        <taxon>Anthemidinae</taxon>
        <taxon>Tanacetum</taxon>
    </lineage>
</organism>
<sequence length="894" mass="100111">MSNQSEDIQAASSDTRPPMLDKTDFESWQQRIRLYCTDGPYLGPERDKVVVDLSQAEKDRLRADIRATNILLQGFPRDIYKLINHNTDAKDIWDNVKMLLEGSELTKDDRESQLYDEFKHFGQHKGENIHDYYVRFTKLINDMRHIKIIMPKIQLNSKFVNNMLPEWGRFVTAVKLNRGLKESNHDQSYVYLKQHESHANENKMLMERLNQHSHDPLDLVYNVSPYQYPSSSSVPPQPLYTPPVTYQPQFTDNTQLDTGFSLVDELLENLTKQGRQNRVQGNNAGGIAVAGNRGLENGVDLDEEQLLFLAGGQTNTFDDEVDEGPVQDMDQNEDNIFQVDQCDAFDSDVDGAPTAQTMFMANLSSADPVYDEAGLSYDSDTLFEVQDHNNCLDNMNESHEEHEIHNDVQPNDVVNSDTEYTSNSNIISYEQYVQDNEDQVVHSNVSYVPNDAVMIITNDIYEQDAPCVTSNNTFNASLTAELARYKELAEMRMIIKDCNVKEESLQKELHSVKMQLNSTLNHNKLIQEEHDKKITAEKGGKKKADVKADQSKKPTTAKKPKPLPSKQSKPAPATKPKHEPQPQGEGEEFDLNRAIQMSLETFQAHGQAPVGGVTICEQVEEATRPLHAVEGKGKAIATDEQAVQSLLALHTPKRRSTIDQFIFQRRTPTTKEASTGPSAQPQDDASANIVRDSPSPADAETKANTNNTTSTANTEVLYVEDVQGEKILHTVVLEEKTVKLDEGQAGSDPGKTPESRPPPKHEHMDEDQAGPNPGQSHEALAGLNPEPMDDDFNATVYPKVHESLKHTTEEHVYLENPLSSSVTLSSMKNLDDAFTFDDQFLNDKPTEEEPGKTTMEIEVESMVTVPIHQASTSVPPLSKPIIDLSPPKPVSSPL</sequence>
<evidence type="ECO:0000313" key="2">
    <source>
        <dbReference type="EMBL" id="GJS79532.1"/>
    </source>
</evidence>
<name>A0ABQ4YPQ9_9ASTR</name>
<dbReference type="Proteomes" id="UP001151760">
    <property type="component" value="Unassembled WGS sequence"/>
</dbReference>
<reference evidence="2" key="2">
    <citation type="submission" date="2022-01" db="EMBL/GenBank/DDBJ databases">
        <authorList>
            <person name="Yamashiro T."/>
            <person name="Shiraishi A."/>
            <person name="Satake H."/>
            <person name="Nakayama K."/>
        </authorList>
    </citation>
    <scope>NUCLEOTIDE SEQUENCE</scope>
</reference>
<feature type="compositionally biased region" description="Polar residues" evidence="1">
    <location>
        <begin position="1"/>
        <end position="15"/>
    </location>
</feature>
<accession>A0ABQ4YPQ9</accession>
<reference evidence="2" key="1">
    <citation type="journal article" date="2022" name="Int. J. Mol. Sci.">
        <title>Draft Genome of Tanacetum Coccineum: Genomic Comparison of Closely Related Tanacetum-Family Plants.</title>
        <authorList>
            <person name="Yamashiro T."/>
            <person name="Shiraishi A."/>
            <person name="Nakayama K."/>
            <person name="Satake H."/>
        </authorList>
    </citation>
    <scope>NUCLEOTIDE SEQUENCE</scope>
</reference>
<feature type="compositionally biased region" description="Basic and acidic residues" evidence="1">
    <location>
        <begin position="525"/>
        <end position="552"/>
    </location>
</feature>
<comment type="caution">
    <text evidence="2">The sequence shown here is derived from an EMBL/GenBank/DDBJ whole genome shotgun (WGS) entry which is preliminary data.</text>
</comment>
<evidence type="ECO:0000256" key="1">
    <source>
        <dbReference type="SAM" id="MobiDB-lite"/>
    </source>
</evidence>
<feature type="region of interest" description="Disordered" evidence="1">
    <location>
        <begin position="1"/>
        <end position="22"/>
    </location>
</feature>
<evidence type="ECO:0008006" key="4">
    <source>
        <dbReference type="Google" id="ProtNLM"/>
    </source>
</evidence>
<feature type="compositionally biased region" description="Basic and acidic residues" evidence="1">
    <location>
        <begin position="751"/>
        <end position="766"/>
    </location>
</feature>
<dbReference type="Pfam" id="PF14223">
    <property type="entry name" value="Retrotran_gag_2"/>
    <property type="match status" value="1"/>
</dbReference>
<keyword evidence="3" id="KW-1185">Reference proteome</keyword>
<feature type="region of interest" description="Disordered" evidence="1">
    <location>
        <begin position="523"/>
        <end position="586"/>
    </location>
</feature>
<feature type="region of interest" description="Disordered" evidence="1">
    <location>
        <begin position="871"/>
        <end position="894"/>
    </location>
</feature>
<dbReference type="EMBL" id="BQNB010010605">
    <property type="protein sequence ID" value="GJS79532.1"/>
    <property type="molecule type" value="Genomic_DNA"/>
</dbReference>
<gene>
    <name evidence="2" type="ORF">Tco_0729413</name>
</gene>
<feature type="region of interest" description="Disordered" evidence="1">
    <location>
        <begin position="738"/>
        <end position="793"/>
    </location>
</feature>
<protein>
    <recommendedName>
        <fullName evidence="4">Integrase, catalytic region, zinc finger, CCHC-type, peptidase aspartic, catalytic</fullName>
    </recommendedName>
</protein>
<proteinExistence type="predicted"/>
<evidence type="ECO:0000313" key="3">
    <source>
        <dbReference type="Proteomes" id="UP001151760"/>
    </source>
</evidence>